<sequence length="1499" mass="165822">MHPGAAPHSPHFTFIVSQDPDVKSSPNLLDPRRSSDVQYFRRRLQLKRIMLLRFQDQEARERYGRQLHARLTPHRSYTQGVQCFRHDAVLCSYYGMHVVGRELFITPGAAPGEDDTSVAETPSREKSTDDIAGPETAKGRNPIKPHPDVATRTSSPARSRLEISPPFTIFVHLTSTHVNVGGREKKPGGSGGCVRTCKVKAGLSIPVREGKKIVFTWKTSELILERYHRYSDRLPTASVPATSAIRTMLKLLISNYLTGAVAESNPKPEVHPHFIKFVNQYLQEGFTNCTANRIIQSHVGQKFVEGELLVTGVHLLTSNSFRWSTHITKYGLPTCSHVTTLPAILQAVGIGRDDSLLVPRSAARRCAHSDRPAGRPPYKVGTSRWTVSMSGCCGIAARGGALEMSVAQPGLRRHKLHSLHTLSAKGREPSKLHNCRLVGSVVAYVISLARSRWFPATRVTLRDARILKADEDEAKRVWSTVRMGGGNGISPRKPANQRHRPARSPHARIQRRPRRESNQVLTGGRLVVQPLTTAAPQAVDRITQTTSCGGSFGFFNMGVVVLRLDARGSGNGPWHLIGYCMLHKVFREHMRDRRCHRCDSNSGLNQRLLGTFPNLIPTKPVNYPTSCTFAAVACLTKRKLTNGVAYKWSGFHMWSRTQEQYTWPGQVALFTRLDCSPPNKGEPGFDSQRGSPRIFSHMGIVPDDATGPWVSSRISSALAFQRCSILTPRHPHRLSRPRSGRAVTQREDSVKGWKLRKGEEASWRRGQATAGTPERLDGGGGSSSSFSRKSRRPAGWSYTSWAASGDRINQRRDSRAVAPRRNSDPTPRQSPQLKFRKFVLRGDGKPEETGCNGATSPVSRQKLVGRSQSAGVSLQESVGKSQSARVSRQESVGKSQSARKHHVITSLPPVNTLHTMFTVDEGTRMMKHYDNDHMQFIQGNIMKEHIKTYKGSSTGSQQVMSLIPPATSMSTVSADDCDEASTNLKRLSALNTDDDHVTPTKKSKLDIEDETRGEDDHENSIDDNDCGDSVDEVSDDDSLDVPTHFTKEFPSLRDEKKKRNSTTGNCEGKGAESLTPAGVRNCAPRSLSESSFSRSRLKLQRTETRTADRDDSTTLIKCAIATKREAFKLACSVRVVLPACMYGLSAATLPFYWWQVAGEVQCSVGVRLLGSHLGEAASIPGGVAPGVLHVGIPLDDGFSLGSHVSLALAFRSCPYTYLTSPSSLALQTSMLRAAKSLYLLTQLCIYRSVISLAGCCSNIRVFARVARGGWDRQLPGNHAAFFPDERNHERWLPTRSPTAPFKHTTRHIRKRMLAYIAHSPYLYRPHPGRRHLASITLAEQVWLAIAGSILARTFQHLELADANSGEGHLKNSGRAKDEDRRRRMREKHARWLVRPPGGVTKWNWRNHLTECTHAGCAPPPPPTRPDGVGWTQTIPSTAQVLLGPGAVHTILVLCGRFDGQLRSGQFPRGLEYSRGCAGMSRRRRAVSRGTITKVRRKAC</sequence>
<feature type="region of interest" description="Disordered" evidence="1">
    <location>
        <begin position="481"/>
        <end position="518"/>
    </location>
</feature>
<feature type="compositionally biased region" description="Basic and acidic residues" evidence="1">
    <location>
        <begin position="744"/>
        <end position="763"/>
    </location>
</feature>
<reference evidence="2 3" key="1">
    <citation type="submission" date="2023-02" db="EMBL/GenBank/DDBJ databases">
        <title>LHISI_Scaffold_Assembly.</title>
        <authorList>
            <person name="Stuart O.P."/>
            <person name="Cleave R."/>
            <person name="Magrath M.J.L."/>
            <person name="Mikheyev A.S."/>
        </authorList>
    </citation>
    <scope>NUCLEOTIDE SEQUENCE [LARGE SCALE GENOMIC DNA]</scope>
    <source>
        <strain evidence="2">Daus_M_001</strain>
        <tissue evidence="2">Leg muscle</tissue>
    </source>
</reference>
<evidence type="ECO:0000313" key="3">
    <source>
        <dbReference type="Proteomes" id="UP001159363"/>
    </source>
</evidence>
<proteinExistence type="predicted"/>
<dbReference type="EMBL" id="JARBHB010000013">
    <property type="protein sequence ID" value="KAJ8870024.1"/>
    <property type="molecule type" value="Genomic_DNA"/>
</dbReference>
<feature type="region of interest" description="Disordered" evidence="1">
    <location>
        <begin position="730"/>
        <end position="901"/>
    </location>
</feature>
<feature type="compositionally biased region" description="Acidic residues" evidence="1">
    <location>
        <begin position="1021"/>
        <end position="1039"/>
    </location>
</feature>
<feature type="compositionally biased region" description="Basic and acidic residues" evidence="1">
    <location>
        <begin position="993"/>
        <end position="1006"/>
    </location>
</feature>
<feature type="compositionally biased region" description="Basic residues" evidence="1">
    <location>
        <begin position="495"/>
        <end position="514"/>
    </location>
</feature>
<feature type="region of interest" description="Disordered" evidence="1">
    <location>
        <begin position="990"/>
        <end position="1087"/>
    </location>
</feature>
<comment type="caution">
    <text evidence="2">The sequence shown here is derived from an EMBL/GenBank/DDBJ whole genome shotgun (WGS) entry which is preliminary data.</text>
</comment>
<evidence type="ECO:0000313" key="2">
    <source>
        <dbReference type="EMBL" id="KAJ8870024.1"/>
    </source>
</evidence>
<feature type="compositionally biased region" description="Basic residues" evidence="1">
    <location>
        <begin position="730"/>
        <end position="739"/>
    </location>
</feature>
<dbReference type="Proteomes" id="UP001159363">
    <property type="component" value="Chromosome 12"/>
</dbReference>
<feature type="compositionally biased region" description="Polar residues" evidence="1">
    <location>
        <begin position="866"/>
        <end position="896"/>
    </location>
</feature>
<feature type="region of interest" description="Disordered" evidence="1">
    <location>
        <begin position="109"/>
        <end position="158"/>
    </location>
</feature>
<name>A0ABQ9GC84_9NEOP</name>
<keyword evidence="3" id="KW-1185">Reference proteome</keyword>
<feature type="compositionally biased region" description="Basic and acidic residues" evidence="1">
    <location>
        <begin position="1045"/>
        <end position="1057"/>
    </location>
</feature>
<organism evidence="2 3">
    <name type="scientific">Dryococelus australis</name>
    <dbReference type="NCBI Taxonomy" id="614101"/>
    <lineage>
        <taxon>Eukaryota</taxon>
        <taxon>Metazoa</taxon>
        <taxon>Ecdysozoa</taxon>
        <taxon>Arthropoda</taxon>
        <taxon>Hexapoda</taxon>
        <taxon>Insecta</taxon>
        <taxon>Pterygota</taxon>
        <taxon>Neoptera</taxon>
        <taxon>Polyneoptera</taxon>
        <taxon>Phasmatodea</taxon>
        <taxon>Verophasmatodea</taxon>
        <taxon>Anareolatae</taxon>
        <taxon>Phasmatidae</taxon>
        <taxon>Eurycanthinae</taxon>
        <taxon>Dryococelus</taxon>
    </lineage>
</organism>
<evidence type="ECO:0000256" key="1">
    <source>
        <dbReference type="SAM" id="MobiDB-lite"/>
    </source>
</evidence>
<accession>A0ABQ9GC84</accession>
<protein>
    <submittedName>
        <fullName evidence="2">Uncharacterized protein</fullName>
    </submittedName>
</protein>
<gene>
    <name evidence="2" type="ORF">PR048_029035</name>
</gene>